<gene>
    <name evidence="1" type="ORF">DWY69_05085</name>
</gene>
<organism evidence="1 2">
    <name type="scientific">Eisenbergiella massiliensis</name>
    <dbReference type="NCBI Taxonomy" id="1720294"/>
    <lineage>
        <taxon>Bacteria</taxon>
        <taxon>Bacillati</taxon>
        <taxon>Bacillota</taxon>
        <taxon>Clostridia</taxon>
        <taxon>Lachnospirales</taxon>
        <taxon>Lachnospiraceae</taxon>
        <taxon>Eisenbergiella</taxon>
    </lineage>
</organism>
<proteinExistence type="predicted"/>
<dbReference type="Proteomes" id="UP000261166">
    <property type="component" value="Unassembled WGS sequence"/>
</dbReference>
<sequence length="63" mass="7041">MDSISFHHSGFAEIKLPVAAYHVILMIAGRPCQKGLTDQLPPGLLYVWKFFLLKVSCGVILRL</sequence>
<dbReference type="AlphaFoldDB" id="A0A3E3J2N4"/>
<name>A0A3E3J2N4_9FIRM</name>
<accession>A0A3E3J2N4</accession>
<reference evidence="1 2" key="1">
    <citation type="submission" date="2018-08" db="EMBL/GenBank/DDBJ databases">
        <title>A genome reference for cultivated species of the human gut microbiota.</title>
        <authorList>
            <person name="Zou Y."/>
            <person name="Xue W."/>
            <person name="Luo G."/>
        </authorList>
    </citation>
    <scope>NUCLEOTIDE SEQUENCE [LARGE SCALE GENOMIC DNA]</scope>
    <source>
        <strain evidence="1 2">AF26-4BH</strain>
    </source>
</reference>
<evidence type="ECO:0000313" key="1">
    <source>
        <dbReference type="EMBL" id="RGE73552.1"/>
    </source>
</evidence>
<protein>
    <submittedName>
        <fullName evidence="1">Uncharacterized protein</fullName>
    </submittedName>
</protein>
<evidence type="ECO:0000313" key="2">
    <source>
        <dbReference type="Proteomes" id="UP000261166"/>
    </source>
</evidence>
<comment type="caution">
    <text evidence="1">The sequence shown here is derived from an EMBL/GenBank/DDBJ whole genome shotgun (WGS) entry which is preliminary data.</text>
</comment>
<dbReference type="EMBL" id="QVLU01000003">
    <property type="protein sequence ID" value="RGE73552.1"/>
    <property type="molecule type" value="Genomic_DNA"/>
</dbReference>